<evidence type="ECO:0000313" key="2">
    <source>
        <dbReference type="Proteomes" id="UP000093391"/>
    </source>
</evidence>
<sequence length="284" mass="32699">MMNNHVANKFYQNDPADFVSTTTEAASTLECSLEIMQEIAQWLIKSGIGYNEFSSALKPLFYKAAIQEADRIEQKKTDSSLSLLAGLHRKDIRQYRLLEENHQTIDSDLEKNFASNIPTRVVAKWLEKKLPFRIATVGEQSFEQLVKEITTEKHPRSILLEMKRLELVSEQHGEITLQCFSSLDKVNQSLRQQCLSQNLTTHLKAGLFNIFDCEQYFLEQAISIDHLSLNSIEKLRVLSQILWDNLSHEFQIAAQQCIEKDRHDPNAQYAIQLGIYSHNTLKSQ</sequence>
<dbReference type="EMBL" id="CP016895">
    <property type="protein sequence ID" value="AOA57869.1"/>
    <property type="molecule type" value="Genomic_DNA"/>
</dbReference>
<reference evidence="1 2" key="1">
    <citation type="submission" date="2016-08" db="EMBL/GenBank/DDBJ databases">
        <authorList>
            <person name="Seilhamer J.J."/>
        </authorList>
    </citation>
    <scope>NUCLEOTIDE SEQUENCE [LARGE SCALE GENOMIC DNA]</scope>
    <source>
        <strain evidence="1 2">BRTC-1</strain>
    </source>
</reference>
<dbReference type="KEGG" id="ala:BFG52_05555"/>
<name>A0A1B2LYB0_9GAMM</name>
<dbReference type="OrthoDB" id="6356376at2"/>
<dbReference type="STRING" id="1789224.BFG52_05555"/>
<dbReference type="RefSeq" id="WP_067553438.1">
    <property type="nucleotide sequence ID" value="NZ_CP016895.1"/>
</dbReference>
<proteinExistence type="predicted"/>
<dbReference type="AlphaFoldDB" id="A0A1B2LYB0"/>
<evidence type="ECO:0000313" key="1">
    <source>
        <dbReference type="EMBL" id="AOA57869.1"/>
    </source>
</evidence>
<keyword evidence="2" id="KW-1185">Reference proteome</keyword>
<accession>A0A1B2LYB0</accession>
<gene>
    <name evidence="1" type="ORF">BFG52_05555</name>
</gene>
<dbReference type="Proteomes" id="UP000093391">
    <property type="component" value="Chromosome"/>
</dbReference>
<protein>
    <submittedName>
        <fullName evidence="1">Uncharacterized protein</fullName>
    </submittedName>
</protein>
<organism evidence="1 2">
    <name type="scientific">Acinetobacter larvae</name>
    <dbReference type="NCBI Taxonomy" id="1789224"/>
    <lineage>
        <taxon>Bacteria</taxon>
        <taxon>Pseudomonadati</taxon>
        <taxon>Pseudomonadota</taxon>
        <taxon>Gammaproteobacteria</taxon>
        <taxon>Moraxellales</taxon>
        <taxon>Moraxellaceae</taxon>
        <taxon>Acinetobacter</taxon>
    </lineage>
</organism>